<gene>
    <name evidence="1" type="ORF">NDU88_002011</name>
</gene>
<organism evidence="1 2">
    <name type="scientific">Pleurodeles waltl</name>
    <name type="common">Iberian ribbed newt</name>
    <dbReference type="NCBI Taxonomy" id="8319"/>
    <lineage>
        <taxon>Eukaryota</taxon>
        <taxon>Metazoa</taxon>
        <taxon>Chordata</taxon>
        <taxon>Craniata</taxon>
        <taxon>Vertebrata</taxon>
        <taxon>Euteleostomi</taxon>
        <taxon>Amphibia</taxon>
        <taxon>Batrachia</taxon>
        <taxon>Caudata</taxon>
        <taxon>Salamandroidea</taxon>
        <taxon>Salamandridae</taxon>
        <taxon>Pleurodelinae</taxon>
        <taxon>Pleurodeles</taxon>
    </lineage>
</organism>
<name>A0AAV7M243_PLEWA</name>
<comment type="caution">
    <text evidence="1">The sequence shown here is derived from an EMBL/GenBank/DDBJ whole genome shotgun (WGS) entry which is preliminary data.</text>
</comment>
<keyword evidence="2" id="KW-1185">Reference proteome</keyword>
<sequence length="119" mass="13589">MHGCLVCNKLTAQLENAVLAVFPMRDTLYSGRFNQQHFYGARTFKRLAPMPTHFLLHTFRALTWSLLLSNSFFLSLPSIVLPRTSESRFSVSARVPALVARVYRTFPAPAVFVYTYTEL</sequence>
<accession>A0AAV7M243</accession>
<evidence type="ECO:0000313" key="1">
    <source>
        <dbReference type="EMBL" id="KAJ1096880.1"/>
    </source>
</evidence>
<evidence type="ECO:0000313" key="2">
    <source>
        <dbReference type="Proteomes" id="UP001066276"/>
    </source>
</evidence>
<protein>
    <submittedName>
        <fullName evidence="1">Uncharacterized protein</fullName>
    </submittedName>
</protein>
<dbReference type="EMBL" id="JANPWB010000014">
    <property type="protein sequence ID" value="KAJ1096880.1"/>
    <property type="molecule type" value="Genomic_DNA"/>
</dbReference>
<reference evidence="1" key="1">
    <citation type="journal article" date="2022" name="bioRxiv">
        <title>Sequencing and chromosome-scale assembly of the giantPleurodeles waltlgenome.</title>
        <authorList>
            <person name="Brown T."/>
            <person name="Elewa A."/>
            <person name="Iarovenko S."/>
            <person name="Subramanian E."/>
            <person name="Araus A.J."/>
            <person name="Petzold A."/>
            <person name="Susuki M."/>
            <person name="Suzuki K.-i.T."/>
            <person name="Hayashi T."/>
            <person name="Toyoda A."/>
            <person name="Oliveira C."/>
            <person name="Osipova E."/>
            <person name="Leigh N.D."/>
            <person name="Simon A."/>
            <person name="Yun M.H."/>
        </authorList>
    </citation>
    <scope>NUCLEOTIDE SEQUENCE</scope>
    <source>
        <strain evidence="1">20211129_DDA</strain>
        <tissue evidence="1">Liver</tissue>
    </source>
</reference>
<proteinExistence type="predicted"/>
<dbReference type="AlphaFoldDB" id="A0AAV7M243"/>
<dbReference type="Proteomes" id="UP001066276">
    <property type="component" value="Chromosome 10"/>
</dbReference>